<dbReference type="PANTHER" id="PTHR11592:SF78">
    <property type="entry name" value="GLUTATHIONE PEROXIDASE"/>
    <property type="match status" value="1"/>
</dbReference>
<comment type="caution">
    <text evidence="8">The sequence shown here is derived from an EMBL/GenBank/DDBJ whole genome shotgun (WGS) entry which is preliminary data.</text>
</comment>
<protein>
    <recommendedName>
        <fullName evidence="6">Glutathione peroxidase</fullName>
    </recommendedName>
</protein>
<dbReference type="PROSITE" id="PS51355">
    <property type="entry name" value="GLUTATHIONE_PEROXID_3"/>
    <property type="match status" value="1"/>
</dbReference>
<keyword evidence="2 6" id="KW-0575">Peroxidase</keyword>
<evidence type="ECO:0000256" key="6">
    <source>
        <dbReference type="RuleBase" id="RU000499"/>
    </source>
</evidence>
<dbReference type="Gene3D" id="3.40.30.10">
    <property type="entry name" value="Glutaredoxin"/>
    <property type="match status" value="1"/>
</dbReference>
<proteinExistence type="inferred from homology"/>
<dbReference type="PRINTS" id="PR01011">
    <property type="entry name" value="GLUTPROXDASE"/>
</dbReference>
<evidence type="ECO:0000256" key="2">
    <source>
        <dbReference type="ARBA" id="ARBA00022559"/>
    </source>
</evidence>
<dbReference type="Pfam" id="PF00255">
    <property type="entry name" value="GSHPx"/>
    <property type="match status" value="1"/>
</dbReference>
<evidence type="ECO:0000313" key="8">
    <source>
        <dbReference type="EMBL" id="CAE6478233.1"/>
    </source>
</evidence>
<comment type="similarity">
    <text evidence="1 6">Belongs to the glutathione peroxidase family.</text>
</comment>
<organism evidence="8 9">
    <name type="scientific">Rhizoctonia solani</name>
    <dbReference type="NCBI Taxonomy" id="456999"/>
    <lineage>
        <taxon>Eukaryota</taxon>
        <taxon>Fungi</taxon>
        <taxon>Dikarya</taxon>
        <taxon>Basidiomycota</taxon>
        <taxon>Agaricomycotina</taxon>
        <taxon>Agaricomycetes</taxon>
        <taxon>Cantharellales</taxon>
        <taxon>Ceratobasidiaceae</taxon>
        <taxon>Rhizoctonia</taxon>
    </lineage>
</organism>
<dbReference type="GO" id="GO:0034599">
    <property type="term" value="P:cellular response to oxidative stress"/>
    <property type="evidence" value="ECO:0007669"/>
    <property type="project" value="TreeGrafter"/>
</dbReference>
<evidence type="ECO:0000256" key="4">
    <source>
        <dbReference type="ARBA" id="ARBA00023002"/>
    </source>
</evidence>
<evidence type="ECO:0000259" key="7">
    <source>
        <dbReference type="PROSITE" id="PS51352"/>
    </source>
</evidence>
<feature type="domain" description="Thioredoxin" evidence="7">
    <location>
        <begin position="48"/>
        <end position="238"/>
    </location>
</feature>
<dbReference type="CDD" id="cd00340">
    <property type="entry name" value="GSH_Peroxidase"/>
    <property type="match status" value="1"/>
</dbReference>
<evidence type="ECO:0000256" key="5">
    <source>
        <dbReference type="ARBA" id="ARBA00049091"/>
    </source>
</evidence>
<dbReference type="InterPro" id="IPR013766">
    <property type="entry name" value="Thioredoxin_domain"/>
</dbReference>
<dbReference type="EMBL" id="CAJMWR010003992">
    <property type="protein sequence ID" value="CAE6478233.1"/>
    <property type="molecule type" value="Genomic_DNA"/>
</dbReference>
<reference evidence="8" key="1">
    <citation type="submission" date="2021-01" db="EMBL/GenBank/DDBJ databases">
        <authorList>
            <person name="Kaushik A."/>
        </authorList>
    </citation>
    <scope>NUCLEOTIDE SEQUENCE</scope>
    <source>
        <strain evidence="8">AG1-1A</strain>
    </source>
</reference>
<sequence>MAIGLKRLVQIWHDIAGNIAPYVNSVPVRFVPLKGPRTRRPWTPSYISPFVSRLPLSYLTTSSASNYHRTFHTTSTPSTMSTFYDLKSATPRSEEYSFDQLKGKVVLIVNVASNCGFTPQYTGLEALYKKYKDRGFIILGFPCNQFGGQEPGSDEQIGEFCQVNHGVSFPLMKKSDVNGDDANEVYKYLKAQKSGILGLTRIKWNFEKFLIDRQGNVVGRWASTTKPESLEADIEKLL</sequence>
<dbReference type="PANTHER" id="PTHR11592">
    <property type="entry name" value="GLUTATHIONE PEROXIDASE"/>
    <property type="match status" value="1"/>
</dbReference>
<gene>
    <name evidence="8" type="ORF">RDB_LOCUS127994</name>
</gene>
<dbReference type="InterPro" id="IPR036249">
    <property type="entry name" value="Thioredoxin-like_sf"/>
</dbReference>
<dbReference type="PROSITE" id="PS00763">
    <property type="entry name" value="GLUTATHIONE_PEROXID_2"/>
    <property type="match status" value="1"/>
</dbReference>
<dbReference type="SUPFAM" id="SSF52833">
    <property type="entry name" value="Thioredoxin-like"/>
    <property type="match status" value="1"/>
</dbReference>
<keyword evidence="4 6" id="KW-0560">Oxidoreductase</keyword>
<keyword evidence="3" id="KW-0049">Antioxidant</keyword>
<accession>A0A8H3H0Y1</accession>
<dbReference type="FunFam" id="3.40.30.10:FF:000010">
    <property type="entry name" value="Glutathione peroxidase"/>
    <property type="match status" value="1"/>
</dbReference>
<evidence type="ECO:0000256" key="1">
    <source>
        <dbReference type="ARBA" id="ARBA00006926"/>
    </source>
</evidence>
<evidence type="ECO:0000256" key="3">
    <source>
        <dbReference type="ARBA" id="ARBA00022862"/>
    </source>
</evidence>
<dbReference type="Proteomes" id="UP000663840">
    <property type="component" value="Unassembled WGS sequence"/>
</dbReference>
<dbReference type="InterPro" id="IPR029759">
    <property type="entry name" value="GPX_AS"/>
</dbReference>
<dbReference type="InterPro" id="IPR029760">
    <property type="entry name" value="GPX_CS"/>
</dbReference>
<name>A0A8H3H0Y1_9AGAM</name>
<dbReference type="InterPro" id="IPR000889">
    <property type="entry name" value="Glutathione_peroxidase"/>
</dbReference>
<comment type="catalytic activity">
    <reaction evidence="5">
        <text>a hydroperoxide + [thioredoxin]-dithiol = an alcohol + [thioredoxin]-disulfide + H2O</text>
        <dbReference type="Rhea" id="RHEA:62620"/>
        <dbReference type="Rhea" id="RHEA-COMP:10698"/>
        <dbReference type="Rhea" id="RHEA-COMP:10700"/>
        <dbReference type="ChEBI" id="CHEBI:15377"/>
        <dbReference type="ChEBI" id="CHEBI:29950"/>
        <dbReference type="ChEBI" id="CHEBI:30879"/>
        <dbReference type="ChEBI" id="CHEBI:35924"/>
        <dbReference type="ChEBI" id="CHEBI:50058"/>
        <dbReference type="EC" id="1.11.1.24"/>
    </reaction>
</comment>
<dbReference type="GO" id="GO:0140824">
    <property type="term" value="F:thioredoxin-dependent peroxiredoxin activity"/>
    <property type="evidence" value="ECO:0007669"/>
    <property type="project" value="UniProtKB-EC"/>
</dbReference>
<dbReference type="PROSITE" id="PS00460">
    <property type="entry name" value="GLUTATHIONE_PEROXID_1"/>
    <property type="match status" value="1"/>
</dbReference>
<evidence type="ECO:0000313" key="9">
    <source>
        <dbReference type="Proteomes" id="UP000663840"/>
    </source>
</evidence>
<dbReference type="AlphaFoldDB" id="A0A8H3H0Y1"/>
<dbReference type="PROSITE" id="PS51352">
    <property type="entry name" value="THIOREDOXIN_2"/>
    <property type="match status" value="1"/>
</dbReference>